<dbReference type="InterPro" id="IPR042099">
    <property type="entry name" value="ANL_N_sf"/>
</dbReference>
<sequence>MTYRQESLPATFAQQGMWIGARMGAGPAYHMPLALWLSGDLDVAAMLAACADVVARHPVLATTVVRDHDGLRLAPAAEPPVTVAGPAGPDALDRLVADEIARPFDLEKGPTARFTLAPAGPARHLLLFVAHHLVFDGMSKDILVRDLARCYAARRDGDDPRLRPLSFAEAIAAEHERVAGALPAAKEFWARRPAEPGRIVLPGPLRPAPRFGAGVEIDLGVDSELGGHAAEVARAAGATTFEVLLAAVHALLFRYGSGDGTDNGSATGSGSGAVDGAGNGAGSGGGGGAGAVAVAIDVTTRGPGTREHIGPFVTELPVSSRPAAEQTFRQHVGAVRAELRELYRFREVPPALALGGPPAALPVSISYRRREAAPEPEFPGLEVTVDRMMFAGGSRNALHLQVVDGPDGPAVSLRLDPAALDRDTATRFAGGLRALLRHAAGNPGVRLADLDVLPGDERRLMLTGWNDTAAAYPAGATLLGLFAAQVDARPDGPAVTFEGRSLTYAELDAASDRLAHRLRQAGVERGELVAVHLPPSAVLPVCLLAVQKAGATYLPLDPGHPEERLSMIVADARPRLLLSDTTAAGYLPAPVLVVGEEHGSAVTGGRRTALPDPGD</sequence>
<protein>
    <recommendedName>
        <fullName evidence="5">Non-ribosomal peptide synthetase</fullName>
    </recommendedName>
</protein>
<dbReference type="EMBL" id="SMLD01000155">
    <property type="protein sequence ID" value="TDE33705.1"/>
    <property type="molecule type" value="Genomic_DNA"/>
</dbReference>
<dbReference type="AlphaFoldDB" id="A0A4R5EGY2"/>
<dbReference type="PANTHER" id="PTHR45527">
    <property type="entry name" value="NONRIBOSOMAL PEPTIDE SYNTHETASE"/>
    <property type="match status" value="1"/>
</dbReference>
<dbReference type="Gene3D" id="3.30.559.30">
    <property type="entry name" value="Nonribosomal peptide synthetase, condensation domain"/>
    <property type="match status" value="1"/>
</dbReference>
<dbReference type="SUPFAM" id="SSF52777">
    <property type="entry name" value="CoA-dependent acyltransferases"/>
    <property type="match status" value="3"/>
</dbReference>
<dbReference type="RefSeq" id="WP_166427612.1">
    <property type="nucleotide sequence ID" value="NZ_SMLD01000155.1"/>
</dbReference>
<organism evidence="3 4">
    <name type="scientific">Nonomuraea mesophila</name>
    <dbReference type="NCBI Taxonomy" id="2530382"/>
    <lineage>
        <taxon>Bacteria</taxon>
        <taxon>Bacillati</taxon>
        <taxon>Actinomycetota</taxon>
        <taxon>Actinomycetes</taxon>
        <taxon>Streptosporangiales</taxon>
        <taxon>Streptosporangiaceae</taxon>
        <taxon>Nonomuraea</taxon>
    </lineage>
</organism>
<gene>
    <name evidence="3" type="ORF">E1295_37885</name>
</gene>
<evidence type="ECO:0008006" key="5">
    <source>
        <dbReference type="Google" id="ProtNLM"/>
    </source>
</evidence>
<dbReference type="Pfam" id="PF00668">
    <property type="entry name" value="Condensation"/>
    <property type="match status" value="1"/>
</dbReference>
<dbReference type="Gene3D" id="3.40.50.12780">
    <property type="entry name" value="N-terminal domain of ligase-like"/>
    <property type="match status" value="1"/>
</dbReference>
<name>A0A4R5EGY2_9ACTN</name>
<feature type="non-terminal residue" evidence="3">
    <location>
        <position position="615"/>
    </location>
</feature>
<dbReference type="GO" id="GO:0005829">
    <property type="term" value="C:cytosol"/>
    <property type="evidence" value="ECO:0007669"/>
    <property type="project" value="TreeGrafter"/>
</dbReference>
<feature type="domain" description="AMP-dependent synthetase/ligase" evidence="1">
    <location>
        <begin position="482"/>
        <end position="579"/>
    </location>
</feature>
<dbReference type="InterPro" id="IPR001242">
    <property type="entry name" value="Condensation_dom"/>
</dbReference>
<evidence type="ECO:0000313" key="4">
    <source>
        <dbReference type="Proteomes" id="UP000295136"/>
    </source>
</evidence>
<accession>A0A4R5EGY2</accession>
<dbReference type="GO" id="GO:0047527">
    <property type="term" value="F:2,3-dihydroxybenzoate-serine ligase activity"/>
    <property type="evidence" value="ECO:0007669"/>
    <property type="project" value="TreeGrafter"/>
</dbReference>
<dbReference type="SUPFAM" id="SSF56801">
    <property type="entry name" value="Acetyl-CoA synthetase-like"/>
    <property type="match status" value="1"/>
</dbReference>
<feature type="domain" description="Condensation" evidence="2">
    <location>
        <begin position="5"/>
        <end position="259"/>
    </location>
</feature>
<evidence type="ECO:0000259" key="1">
    <source>
        <dbReference type="Pfam" id="PF00501"/>
    </source>
</evidence>
<dbReference type="GO" id="GO:0043041">
    <property type="term" value="P:amino acid activation for nonribosomal peptide biosynthetic process"/>
    <property type="evidence" value="ECO:0007669"/>
    <property type="project" value="TreeGrafter"/>
</dbReference>
<comment type="caution">
    <text evidence="3">The sequence shown here is derived from an EMBL/GenBank/DDBJ whole genome shotgun (WGS) entry which is preliminary data.</text>
</comment>
<proteinExistence type="predicted"/>
<evidence type="ECO:0000313" key="3">
    <source>
        <dbReference type="EMBL" id="TDE33705.1"/>
    </source>
</evidence>
<keyword evidence="4" id="KW-1185">Reference proteome</keyword>
<dbReference type="GO" id="GO:0008610">
    <property type="term" value="P:lipid biosynthetic process"/>
    <property type="evidence" value="ECO:0007669"/>
    <property type="project" value="UniProtKB-ARBA"/>
</dbReference>
<dbReference type="Gene3D" id="3.30.559.10">
    <property type="entry name" value="Chloramphenicol acetyltransferase-like domain"/>
    <property type="match status" value="1"/>
</dbReference>
<reference evidence="3 4" key="1">
    <citation type="submission" date="2019-03" db="EMBL/GenBank/DDBJ databases">
        <title>Draft genome sequences of novel Actinobacteria.</title>
        <authorList>
            <person name="Sahin N."/>
            <person name="Ay H."/>
            <person name="Saygin H."/>
        </authorList>
    </citation>
    <scope>NUCLEOTIDE SEQUENCE [LARGE SCALE GENOMIC DNA]</scope>
    <source>
        <strain evidence="3 4">6K102</strain>
    </source>
</reference>
<dbReference type="GO" id="GO:0009239">
    <property type="term" value="P:enterobactin biosynthetic process"/>
    <property type="evidence" value="ECO:0007669"/>
    <property type="project" value="TreeGrafter"/>
</dbReference>
<dbReference type="Proteomes" id="UP000295136">
    <property type="component" value="Unassembled WGS sequence"/>
</dbReference>
<dbReference type="GO" id="GO:0009366">
    <property type="term" value="C:enterobactin synthetase complex"/>
    <property type="evidence" value="ECO:0007669"/>
    <property type="project" value="TreeGrafter"/>
</dbReference>
<dbReference type="GO" id="GO:0031177">
    <property type="term" value="F:phosphopantetheine binding"/>
    <property type="evidence" value="ECO:0007669"/>
    <property type="project" value="TreeGrafter"/>
</dbReference>
<evidence type="ECO:0000259" key="2">
    <source>
        <dbReference type="Pfam" id="PF00668"/>
    </source>
</evidence>
<dbReference type="InterPro" id="IPR023213">
    <property type="entry name" value="CAT-like_dom_sf"/>
</dbReference>
<dbReference type="PANTHER" id="PTHR45527:SF1">
    <property type="entry name" value="FATTY ACID SYNTHASE"/>
    <property type="match status" value="1"/>
</dbReference>
<dbReference type="InterPro" id="IPR000873">
    <property type="entry name" value="AMP-dep_synth/lig_dom"/>
</dbReference>
<dbReference type="Pfam" id="PF00501">
    <property type="entry name" value="AMP-binding"/>
    <property type="match status" value="1"/>
</dbReference>